<dbReference type="AlphaFoldDB" id="A0A427XHG6"/>
<name>A0A427XHG6_9TREE</name>
<dbReference type="Proteomes" id="UP000279236">
    <property type="component" value="Unassembled WGS sequence"/>
</dbReference>
<dbReference type="EMBL" id="RSCE01000012">
    <property type="protein sequence ID" value="RSH78321.1"/>
    <property type="molecule type" value="Genomic_DNA"/>
</dbReference>
<keyword evidence="2" id="KW-1185">Reference proteome</keyword>
<reference evidence="1 2" key="1">
    <citation type="submission" date="2018-11" db="EMBL/GenBank/DDBJ databases">
        <title>Genome sequence of Apiotrichum porosum DSM 27194.</title>
        <authorList>
            <person name="Aliyu H."/>
            <person name="Gorte O."/>
            <person name="Ochsenreither K."/>
        </authorList>
    </citation>
    <scope>NUCLEOTIDE SEQUENCE [LARGE SCALE GENOMIC DNA]</scope>
    <source>
        <strain evidence="1 2">DSM 27194</strain>
    </source>
</reference>
<evidence type="ECO:0000313" key="1">
    <source>
        <dbReference type="EMBL" id="RSH78321.1"/>
    </source>
</evidence>
<organism evidence="1 2">
    <name type="scientific">Apiotrichum porosum</name>
    <dbReference type="NCBI Taxonomy" id="105984"/>
    <lineage>
        <taxon>Eukaryota</taxon>
        <taxon>Fungi</taxon>
        <taxon>Dikarya</taxon>
        <taxon>Basidiomycota</taxon>
        <taxon>Agaricomycotina</taxon>
        <taxon>Tremellomycetes</taxon>
        <taxon>Trichosporonales</taxon>
        <taxon>Trichosporonaceae</taxon>
        <taxon>Apiotrichum</taxon>
    </lineage>
</organism>
<comment type="caution">
    <text evidence="1">The sequence shown here is derived from an EMBL/GenBank/DDBJ whole genome shotgun (WGS) entry which is preliminary data.</text>
</comment>
<accession>A0A427XHG6</accession>
<protein>
    <submittedName>
        <fullName evidence="1">Uncharacterized protein</fullName>
    </submittedName>
</protein>
<proteinExistence type="predicted"/>
<gene>
    <name evidence="1" type="ORF">EHS24_002040</name>
</gene>
<sequence length="85" mass="9442">MRGHPTQQHDEPSLSVHTYVVTAKRQWPVGFTTTYAVVPIPDLLMDMARLGPRPVNTLCPEQRIQITQQVGLSPWPISNIPGRGG</sequence>
<dbReference type="GeneID" id="39586583"/>
<evidence type="ECO:0000313" key="2">
    <source>
        <dbReference type="Proteomes" id="UP000279236"/>
    </source>
</evidence>
<dbReference type="RefSeq" id="XP_028473468.1">
    <property type="nucleotide sequence ID" value="XM_028617790.1"/>
</dbReference>